<sequence>MVGIRVKIILLHLIIIKQSQIPVRFHIKREKRRGRRKRQFFPLLILILFFIFINFLILFSIFINMRRVIIIARAEVKLPLSHLNQRLLLLQASISRSTSRSESNGGKSRELRGRCGERNESFGVVMREKSLSN</sequence>
<organism evidence="2">
    <name type="scientific">Opuntia streptacantha</name>
    <name type="common">Prickly pear cactus</name>
    <name type="synonym">Opuntia cardona</name>
    <dbReference type="NCBI Taxonomy" id="393608"/>
    <lineage>
        <taxon>Eukaryota</taxon>
        <taxon>Viridiplantae</taxon>
        <taxon>Streptophyta</taxon>
        <taxon>Embryophyta</taxon>
        <taxon>Tracheophyta</taxon>
        <taxon>Spermatophyta</taxon>
        <taxon>Magnoliopsida</taxon>
        <taxon>eudicotyledons</taxon>
        <taxon>Gunneridae</taxon>
        <taxon>Pentapetalae</taxon>
        <taxon>Caryophyllales</taxon>
        <taxon>Cactineae</taxon>
        <taxon>Cactaceae</taxon>
        <taxon>Opuntioideae</taxon>
        <taxon>Opuntia</taxon>
    </lineage>
</organism>
<proteinExistence type="predicted"/>
<evidence type="ECO:0000256" key="1">
    <source>
        <dbReference type="SAM" id="Phobius"/>
    </source>
</evidence>
<name>A0A7C9AYK3_OPUST</name>
<evidence type="ECO:0008006" key="3">
    <source>
        <dbReference type="Google" id="ProtNLM"/>
    </source>
</evidence>
<feature type="transmembrane region" description="Helical" evidence="1">
    <location>
        <begin position="40"/>
        <end position="63"/>
    </location>
</feature>
<evidence type="ECO:0000313" key="2">
    <source>
        <dbReference type="EMBL" id="MBA4680018.1"/>
    </source>
</evidence>
<reference evidence="2" key="1">
    <citation type="journal article" date="2013" name="J. Plant Res.">
        <title>Effect of fungi and light on seed germination of three Opuntia species from semiarid lands of central Mexico.</title>
        <authorList>
            <person name="Delgado-Sanchez P."/>
            <person name="Jimenez-Bremont J.F."/>
            <person name="Guerrero-Gonzalez Mde L."/>
            <person name="Flores J."/>
        </authorList>
    </citation>
    <scope>NUCLEOTIDE SEQUENCE</scope>
    <source>
        <tissue evidence="2">Cladode</tissue>
    </source>
</reference>
<keyword evidence="1" id="KW-0472">Membrane</keyword>
<accession>A0A7C9AYK3</accession>
<keyword evidence="1" id="KW-1133">Transmembrane helix</keyword>
<keyword evidence="1" id="KW-0812">Transmembrane</keyword>
<dbReference type="EMBL" id="GISG01285380">
    <property type="protein sequence ID" value="MBA4680018.1"/>
    <property type="molecule type" value="Transcribed_RNA"/>
</dbReference>
<dbReference type="AlphaFoldDB" id="A0A7C9AYK3"/>
<protein>
    <recommendedName>
        <fullName evidence="3">Transmembrane protein</fullName>
    </recommendedName>
</protein>
<reference evidence="2" key="2">
    <citation type="submission" date="2020-07" db="EMBL/GenBank/DDBJ databases">
        <authorList>
            <person name="Vera ALvarez R."/>
            <person name="Arias-Moreno D.M."/>
            <person name="Jimenez-Jacinto V."/>
            <person name="Jimenez-Bremont J.F."/>
            <person name="Swaminathan K."/>
            <person name="Moose S.P."/>
            <person name="Guerrero-Gonzalez M.L."/>
            <person name="Marino-Ramirez L."/>
            <person name="Landsman D."/>
            <person name="Rodriguez-Kessler M."/>
            <person name="Delgado-Sanchez P."/>
        </authorList>
    </citation>
    <scope>NUCLEOTIDE SEQUENCE</scope>
    <source>
        <tissue evidence="2">Cladode</tissue>
    </source>
</reference>